<keyword evidence="4" id="KW-0141">cGMP biosynthesis</keyword>
<comment type="caution">
    <text evidence="7">The sequence shown here is derived from an EMBL/GenBank/DDBJ whole genome shotgun (WGS) entry which is preliminary data.</text>
</comment>
<organism evidence="7 8">
    <name type="scientific">Litoribacillus peritrichatus</name>
    <dbReference type="NCBI Taxonomy" id="718191"/>
    <lineage>
        <taxon>Bacteria</taxon>
        <taxon>Pseudomonadati</taxon>
        <taxon>Pseudomonadota</taxon>
        <taxon>Gammaproteobacteria</taxon>
        <taxon>Oceanospirillales</taxon>
        <taxon>Oceanospirillaceae</taxon>
        <taxon>Litoribacillus</taxon>
    </lineage>
</organism>
<dbReference type="InterPro" id="IPR003594">
    <property type="entry name" value="HATPase_dom"/>
</dbReference>
<dbReference type="EMBL" id="BAABBN010000004">
    <property type="protein sequence ID" value="GAA3915511.1"/>
    <property type="molecule type" value="Genomic_DNA"/>
</dbReference>
<evidence type="ECO:0000256" key="3">
    <source>
        <dbReference type="ARBA" id="ARBA00022741"/>
    </source>
</evidence>
<dbReference type="PROSITE" id="PS50109">
    <property type="entry name" value="HIS_KIN"/>
    <property type="match status" value="1"/>
</dbReference>
<protein>
    <recommendedName>
        <fullName evidence="6">Histidine kinase domain-containing protein</fullName>
    </recommendedName>
</protein>
<dbReference type="InterPro" id="IPR005467">
    <property type="entry name" value="His_kinase_dom"/>
</dbReference>
<evidence type="ECO:0000259" key="6">
    <source>
        <dbReference type="PROSITE" id="PS50109"/>
    </source>
</evidence>
<evidence type="ECO:0000256" key="2">
    <source>
        <dbReference type="ARBA" id="ARBA00022553"/>
    </source>
</evidence>
<dbReference type="InterPro" id="IPR036890">
    <property type="entry name" value="HATPase_C_sf"/>
</dbReference>
<evidence type="ECO:0000256" key="5">
    <source>
        <dbReference type="SAM" id="Coils"/>
    </source>
</evidence>
<dbReference type="Proteomes" id="UP001501565">
    <property type="component" value="Unassembled WGS sequence"/>
</dbReference>
<gene>
    <name evidence="7" type="ORF">GCM10022277_07670</name>
</gene>
<evidence type="ECO:0000256" key="4">
    <source>
        <dbReference type="ARBA" id="ARBA00023293"/>
    </source>
</evidence>
<dbReference type="PANTHER" id="PTHR43065:SF42">
    <property type="entry name" value="TWO-COMPONENT SENSOR PPRA"/>
    <property type="match status" value="1"/>
</dbReference>
<dbReference type="InterPro" id="IPR042463">
    <property type="entry name" value="HNOB_dom_associated_sf"/>
</dbReference>
<evidence type="ECO:0000313" key="7">
    <source>
        <dbReference type="EMBL" id="GAA3915511.1"/>
    </source>
</evidence>
<dbReference type="Pfam" id="PF07701">
    <property type="entry name" value="HNOBA"/>
    <property type="match status" value="2"/>
</dbReference>
<dbReference type="PRINTS" id="PR00344">
    <property type="entry name" value="BCTRLSENSOR"/>
</dbReference>
<keyword evidence="3" id="KW-0547">Nucleotide-binding</keyword>
<comment type="catalytic activity">
    <reaction evidence="1">
        <text>ATP + protein L-histidine = ADP + protein N-phospho-L-histidine.</text>
        <dbReference type="EC" id="2.7.13.3"/>
    </reaction>
</comment>
<keyword evidence="8" id="KW-1185">Reference proteome</keyword>
<sequence>MLSPNPLDFAKTFPFHIVISNDQHMLIKQVGGSLHDLYPDIKAGDFLREHFDIERPKRNPTIQDIHLSIKTTFLLRHKHTSLSFRYQVLGNEDAFLFFVGSPIVNSVGEFEKYGLKLSHFSPHDVLPDFLMVIEPKELYLKDIQSLAKRLQESRDHLVESNQQLLNKNEELAEARTMADLRNQQLIELNKSLEQTQAQLIQSEKLASIGGLAAGIAHELNQPLGVISLQAELAIEKYKVNPHENHEAALQQIMKQVQRATAIIDHLKLFGRDAEDLPKTPCQVNQLIDAVLTLFREPLRLRNITLQVHYETELPPVLCNEIQIEQVLTNLLSNARDALEQTSDKRIDVACSYENGQIIISVCDNGEGIPHELKGRIFDPFYTTKDVGKGTGLGLSVCYSIIKDHHGEIRVNSEPGKGSNFAVILPSANTV</sequence>
<keyword evidence="5" id="KW-0175">Coiled coil</keyword>
<dbReference type="SUPFAM" id="SSF47384">
    <property type="entry name" value="Homodimeric domain of signal transducing histidine kinase"/>
    <property type="match status" value="1"/>
</dbReference>
<feature type="coiled-coil region" evidence="5">
    <location>
        <begin position="143"/>
        <end position="205"/>
    </location>
</feature>
<dbReference type="Pfam" id="PF00512">
    <property type="entry name" value="HisKA"/>
    <property type="match status" value="1"/>
</dbReference>
<name>A0ABP7M783_9GAMM</name>
<evidence type="ECO:0000256" key="1">
    <source>
        <dbReference type="ARBA" id="ARBA00000085"/>
    </source>
</evidence>
<dbReference type="Gene3D" id="1.10.287.130">
    <property type="match status" value="1"/>
</dbReference>
<proteinExistence type="predicted"/>
<dbReference type="Gene3D" id="3.30.565.10">
    <property type="entry name" value="Histidine kinase-like ATPase, C-terminal domain"/>
    <property type="match status" value="1"/>
</dbReference>
<reference evidence="8" key="1">
    <citation type="journal article" date="2019" name="Int. J. Syst. Evol. Microbiol.">
        <title>The Global Catalogue of Microorganisms (GCM) 10K type strain sequencing project: providing services to taxonomists for standard genome sequencing and annotation.</title>
        <authorList>
            <consortium name="The Broad Institute Genomics Platform"/>
            <consortium name="The Broad Institute Genome Sequencing Center for Infectious Disease"/>
            <person name="Wu L."/>
            <person name="Ma J."/>
        </authorList>
    </citation>
    <scope>NUCLEOTIDE SEQUENCE [LARGE SCALE GENOMIC DNA]</scope>
    <source>
        <strain evidence="8">JCM 17551</strain>
    </source>
</reference>
<evidence type="ECO:0000313" key="8">
    <source>
        <dbReference type="Proteomes" id="UP001501565"/>
    </source>
</evidence>
<dbReference type="SMART" id="SM00388">
    <property type="entry name" value="HisKA"/>
    <property type="match status" value="1"/>
</dbReference>
<dbReference type="RefSeq" id="WP_344795653.1">
    <property type="nucleotide sequence ID" value="NZ_BAABBN010000004.1"/>
</dbReference>
<dbReference type="InterPro" id="IPR003661">
    <property type="entry name" value="HisK_dim/P_dom"/>
</dbReference>
<dbReference type="Gene3D" id="3.30.450.260">
    <property type="entry name" value="Haem NO binding associated domain"/>
    <property type="match status" value="1"/>
</dbReference>
<dbReference type="PANTHER" id="PTHR43065">
    <property type="entry name" value="SENSOR HISTIDINE KINASE"/>
    <property type="match status" value="1"/>
</dbReference>
<dbReference type="InterPro" id="IPR036097">
    <property type="entry name" value="HisK_dim/P_sf"/>
</dbReference>
<dbReference type="InterPro" id="IPR011645">
    <property type="entry name" value="HNOB_dom_associated"/>
</dbReference>
<dbReference type="CDD" id="cd00082">
    <property type="entry name" value="HisKA"/>
    <property type="match status" value="1"/>
</dbReference>
<dbReference type="SMART" id="SM00387">
    <property type="entry name" value="HATPase_c"/>
    <property type="match status" value="1"/>
</dbReference>
<dbReference type="SUPFAM" id="SSF55874">
    <property type="entry name" value="ATPase domain of HSP90 chaperone/DNA topoisomerase II/histidine kinase"/>
    <property type="match status" value="1"/>
</dbReference>
<feature type="domain" description="Histidine kinase" evidence="6">
    <location>
        <begin position="214"/>
        <end position="428"/>
    </location>
</feature>
<dbReference type="Pfam" id="PF02518">
    <property type="entry name" value="HATPase_c"/>
    <property type="match status" value="1"/>
</dbReference>
<accession>A0ABP7M783</accession>
<keyword evidence="2" id="KW-0597">Phosphoprotein</keyword>
<dbReference type="InterPro" id="IPR004358">
    <property type="entry name" value="Sig_transdc_His_kin-like_C"/>
</dbReference>